<dbReference type="SMART" id="SM00849">
    <property type="entry name" value="Lactamase_B"/>
    <property type="match status" value="1"/>
</dbReference>
<feature type="domain" description="Metallo-beta-lactamase" evidence="1">
    <location>
        <begin position="18"/>
        <end position="212"/>
    </location>
</feature>
<name>A0A7G6YC90_9MICO</name>
<keyword evidence="2" id="KW-0378">Hydrolase</keyword>
<dbReference type="InterPro" id="IPR036866">
    <property type="entry name" value="RibonucZ/Hydroxyglut_hydro"/>
</dbReference>
<dbReference type="Pfam" id="PF12706">
    <property type="entry name" value="Lactamase_B_2"/>
    <property type="match status" value="1"/>
</dbReference>
<dbReference type="PANTHER" id="PTHR46018:SF4">
    <property type="entry name" value="METALLO-HYDROLASE YHFI-RELATED"/>
    <property type="match status" value="1"/>
</dbReference>
<dbReference type="Proteomes" id="UP000515511">
    <property type="component" value="Chromosome"/>
</dbReference>
<gene>
    <name evidence="2" type="ORF">F1C12_13925</name>
</gene>
<organism evidence="2 3">
    <name type="scientific">Leifsonia shinshuensis</name>
    <dbReference type="NCBI Taxonomy" id="150026"/>
    <lineage>
        <taxon>Bacteria</taxon>
        <taxon>Bacillati</taxon>
        <taxon>Actinomycetota</taxon>
        <taxon>Actinomycetes</taxon>
        <taxon>Micrococcales</taxon>
        <taxon>Microbacteriaceae</taxon>
        <taxon>Leifsonia</taxon>
    </lineage>
</organism>
<dbReference type="PANTHER" id="PTHR46018">
    <property type="entry name" value="ZINC PHOSPHODIESTERASE ELAC PROTEIN 1"/>
    <property type="match status" value="1"/>
</dbReference>
<dbReference type="SUPFAM" id="SSF56281">
    <property type="entry name" value="Metallo-hydrolase/oxidoreductase"/>
    <property type="match status" value="1"/>
</dbReference>
<sequence>MRLTVLGTASHYPTPASPCSGYLLEHDAATVWVDAGPGTLAELQRHRDLTGLDAVWISHAHADHTADLLPLYYALAFGDLPAREPLPVFGPPDLRDRLLGFFGAGAARDLDRVFAFQSLADRAGAVIGGLRLAWEPVEHDVPAWALRAQAGGVSLVYTGDAVLSPGLTAFAAGGNVLLAEAGADRADGSHLTPEDAGTLATRARAGRLLLTHLALGLEPADAIARASTHFGGPVTAARPGDVVSVDPLSVAVPTVEG</sequence>
<reference evidence="3" key="1">
    <citation type="submission" date="2019-09" db="EMBL/GenBank/DDBJ databases">
        <title>Antimicrobial potential of Antarctic Bacteria.</title>
        <authorList>
            <person name="Benaud N."/>
            <person name="Edwards R.J."/>
            <person name="Ferrari B.C."/>
        </authorList>
    </citation>
    <scope>NUCLEOTIDE SEQUENCE [LARGE SCALE GENOMIC DNA]</scope>
    <source>
        <strain evidence="3">INR9</strain>
    </source>
</reference>
<dbReference type="Gene3D" id="3.60.15.10">
    <property type="entry name" value="Ribonuclease Z/Hydroxyacylglutathione hydrolase-like"/>
    <property type="match status" value="1"/>
</dbReference>
<protein>
    <submittedName>
        <fullName evidence="2">MBL fold metallo-hydrolase</fullName>
    </submittedName>
</protein>
<dbReference type="KEGG" id="lse:F1C12_13925"/>
<evidence type="ECO:0000313" key="2">
    <source>
        <dbReference type="EMBL" id="QNE36105.1"/>
    </source>
</evidence>
<dbReference type="CDD" id="cd07716">
    <property type="entry name" value="RNaseZ_short-form-like_MBL-fold"/>
    <property type="match status" value="1"/>
</dbReference>
<dbReference type="EMBL" id="CP043641">
    <property type="protein sequence ID" value="QNE36105.1"/>
    <property type="molecule type" value="Genomic_DNA"/>
</dbReference>
<evidence type="ECO:0000259" key="1">
    <source>
        <dbReference type="SMART" id="SM00849"/>
    </source>
</evidence>
<evidence type="ECO:0000313" key="3">
    <source>
        <dbReference type="Proteomes" id="UP000515511"/>
    </source>
</evidence>
<dbReference type="AlphaFoldDB" id="A0A7G6YC90"/>
<dbReference type="InterPro" id="IPR001279">
    <property type="entry name" value="Metallo-B-lactamas"/>
</dbReference>
<dbReference type="RefSeq" id="WP_185275549.1">
    <property type="nucleotide sequence ID" value="NZ_CP043641.1"/>
</dbReference>
<accession>A0A7G6YC90</accession>
<dbReference type="GO" id="GO:0042781">
    <property type="term" value="F:3'-tRNA processing endoribonuclease activity"/>
    <property type="evidence" value="ECO:0007669"/>
    <property type="project" value="TreeGrafter"/>
</dbReference>
<proteinExistence type="predicted"/>